<dbReference type="InterPro" id="IPR021955">
    <property type="entry name" value="DUF3572"/>
</dbReference>
<comment type="caution">
    <text evidence="1">The sequence shown here is derived from an EMBL/GenBank/DDBJ whole genome shotgun (WGS) entry which is preliminary data.</text>
</comment>
<dbReference type="Proteomes" id="UP000295122">
    <property type="component" value="Unassembled WGS sequence"/>
</dbReference>
<protein>
    <submittedName>
        <fullName evidence="1">Uncharacterized protein DUF3572</fullName>
    </submittedName>
</protein>
<organism evidence="1 2">
    <name type="scientific">Enterovirga rhinocerotis</name>
    <dbReference type="NCBI Taxonomy" id="1339210"/>
    <lineage>
        <taxon>Bacteria</taxon>
        <taxon>Pseudomonadati</taxon>
        <taxon>Pseudomonadota</taxon>
        <taxon>Alphaproteobacteria</taxon>
        <taxon>Hyphomicrobiales</taxon>
        <taxon>Methylobacteriaceae</taxon>
        <taxon>Enterovirga</taxon>
    </lineage>
</organism>
<name>A0A4R7C7T9_9HYPH</name>
<dbReference type="AlphaFoldDB" id="A0A4R7C7T9"/>
<dbReference type="OrthoDB" id="7356934at2"/>
<gene>
    <name evidence="1" type="ORF">EV668_1678</name>
</gene>
<dbReference type="EMBL" id="SNZR01000011">
    <property type="protein sequence ID" value="TDR94391.1"/>
    <property type="molecule type" value="Genomic_DNA"/>
</dbReference>
<dbReference type="Pfam" id="PF12096">
    <property type="entry name" value="DUF3572"/>
    <property type="match status" value="1"/>
</dbReference>
<evidence type="ECO:0000313" key="2">
    <source>
        <dbReference type="Proteomes" id="UP000295122"/>
    </source>
</evidence>
<keyword evidence="2" id="KW-1185">Reference proteome</keyword>
<sequence length="105" mass="11421">MKGESTFRNRRPLRLSVESAEALALDSLQCLAADGERLGRFLSLSGLDPTTIRTASADPGFLPAVLDYIAADEELLLALARETGHAPERFVEARRILSPEPDWGA</sequence>
<reference evidence="1 2" key="1">
    <citation type="submission" date="2019-03" db="EMBL/GenBank/DDBJ databases">
        <title>Genomic Encyclopedia of Type Strains, Phase IV (KMG-IV): sequencing the most valuable type-strain genomes for metagenomic binning, comparative biology and taxonomic classification.</title>
        <authorList>
            <person name="Goeker M."/>
        </authorList>
    </citation>
    <scope>NUCLEOTIDE SEQUENCE [LARGE SCALE GENOMIC DNA]</scope>
    <source>
        <strain evidence="1 2">DSM 25903</strain>
    </source>
</reference>
<dbReference type="RefSeq" id="WP_133769291.1">
    <property type="nucleotide sequence ID" value="NZ_SNZR01000011.1"/>
</dbReference>
<proteinExistence type="predicted"/>
<evidence type="ECO:0000313" key="1">
    <source>
        <dbReference type="EMBL" id="TDR94391.1"/>
    </source>
</evidence>
<accession>A0A4R7C7T9</accession>